<feature type="active site" description="Charge relay system" evidence="5 6">
    <location>
        <position position="511"/>
    </location>
</feature>
<dbReference type="EMBL" id="DVGC01000041">
    <property type="protein sequence ID" value="HIR05804.1"/>
    <property type="molecule type" value="Genomic_DNA"/>
</dbReference>
<feature type="domain" description="Peptidase S8/S53" evidence="7">
    <location>
        <begin position="95"/>
        <end position="566"/>
    </location>
</feature>
<name>A0A9D1D6N0_9FIRM</name>
<organism evidence="8 9">
    <name type="scientific">Candidatus Copromonas faecavium</name>
    <name type="common">nom. illeg.</name>
    <dbReference type="NCBI Taxonomy" id="2840740"/>
    <lineage>
        <taxon>Bacteria</taxon>
        <taxon>Bacillati</taxon>
        <taxon>Bacillota</taxon>
        <taxon>Clostridia</taxon>
        <taxon>Lachnospirales</taxon>
        <taxon>Lachnospiraceae</taxon>
        <taxon>Candidatus Copromonas (nom. illeg.)</taxon>
    </lineage>
</organism>
<keyword evidence="2 6" id="KW-0645">Protease</keyword>
<dbReference type="GO" id="GO:0004252">
    <property type="term" value="F:serine-type endopeptidase activity"/>
    <property type="evidence" value="ECO:0007669"/>
    <property type="project" value="UniProtKB-UniRule"/>
</dbReference>
<dbReference type="CDD" id="cd07478">
    <property type="entry name" value="Peptidases_S8_CspA-like"/>
    <property type="match status" value="1"/>
</dbReference>
<dbReference type="PIRSF" id="PIRSF037894">
    <property type="entry name" value="Subtilisin_rel_CspABC"/>
    <property type="match status" value="1"/>
</dbReference>
<dbReference type="Gene3D" id="2.60.120.1290">
    <property type="match status" value="1"/>
</dbReference>
<feature type="active site" description="Charge relay system" evidence="5 6">
    <location>
        <position position="104"/>
    </location>
</feature>
<sequence>MPCTEHAASENYADFIAYYYSSREEFMDFYGTRCVDFINDTQAVIYAPLSSVLPLTLSRYTYSAIPKLYSLLDASSMEAAGISEASRLPAFSNEGDGVLIGFVDTGIDYTNPLFQQNGASRIIGIWDQTIGSGSGDGGGNNARRNGVGANGGFQPLYGTMFTRDEISQALQSEDPFSLVPSRDEIGHGTFLSSLAAGSPDEAAGFSGAAPKAYLAMVKLKPAKQYLREFYLIRDGAHAYQENDIMMGISYLYSLSRQYSLPLVLCLCLGTNQGSHEGTSPLCQYLNNVSAYAGTAVITAAGNETGMGHHYRGVMEQPSAPHVVEITVAEQEQGFSMEFWAQDIEIYTIGFISPTGEVIRPLPASTTDDHMVTFLLEKTSIRVYYQIADFSNGSQLIFIRFQEPSPGIWRIVVSASLNLHGTFHLWLPGREFLSEGTFFLRPDPDTTIMEPGNARAPITLTAYNHETGGIYIHASRGYSRSGQIKPELTAPGVNILGASVSGPPFVRMTGTSAAAAHAAGAAASFLSWGVLQGNYPYMNTSVLKTLFIRGAKRNPELPYPNREFGYGTLDLTQSFLQLRRQ</sequence>
<dbReference type="InterPro" id="IPR017310">
    <property type="entry name" value="Pept_S8A_subtilisin_clostridia"/>
</dbReference>
<dbReference type="InterPro" id="IPR036852">
    <property type="entry name" value="Peptidase_S8/S53_dom_sf"/>
</dbReference>
<dbReference type="Proteomes" id="UP000824250">
    <property type="component" value="Unassembled WGS sequence"/>
</dbReference>
<dbReference type="PANTHER" id="PTHR43806:SF11">
    <property type="entry name" value="CEREVISIN-RELATED"/>
    <property type="match status" value="1"/>
</dbReference>
<dbReference type="InterPro" id="IPR000209">
    <property type="entry name" value="Peptidase_S8/S53_dom"/>
</dbReference>
<dbReference type="AlphaFoldDB" id="A0A9D1D6N0"/>
<evidence type="ECO:0000259" key="7">
    <source>
        <dbReference type="Pfam" id="PF00082"/>
    </source>
</evidence>
<proteinExistence type="inferred from homology"/>
<dbReference type="GO" id="GO:0006508">
    <property type="term" value="P:proteolysis"/>
    <property type="evidence" value="ECO:0007669"/>
    <property type="project" value="UniProtKB-KW"/>
</dbReference>
<gene>
    <name evidence="8" type="ORF">IAB28_07545</name>
</gene>
<keyword evidence="3 6" id="KW-0378">Hydrolase</keyword>
<evidence type="ECO:0000256" key="2">
    <source>
        <dbReference type="ARBA" id="ARBA00022670"/>
    </source>
</evidence>
<dbReference type="PROSITE" id="PS00136">
    <property type="entry name" value="SUBTILASE_ASP"/>
    <property type="match status" value="1"/>
</dbReference>
<evidence type="ECO:0000313" key="9">
    <source>
        <dbReference type="Proteomes" id="UP000824250"/>
    </source>
</evidence>
<dbReference type="InterPro" id="IPR015500">
    <property type="entry name" value="Peptidase_S8_subtilisin-rel"/>
</dbReference>
<dbReference type="Gene3D" id="3.40.50.200">
    <property type="entry name" value="Peptidase S8/S53 domain"/>
    <property type="match status" value="1"/>
</dbReference>
<dbReference type="Pfam" id="PF00082">
    <property type="entry name" value="Peptidase_S8"/>
    <property type="match status" value="1"/>
</dbReference>
<reference evidence="8" key="1">
    <citation type="submission" date="2020-10" db="EMBL/GenBank/DDBJ databases">
        <authorList>
            <person name="Gilroy R."/>
        </authorList>
    </citation>
    <scope>NUCLEOTIDE SEQUENCE</scope>
    <source>
        <strain evidence="8">CHK180-2868</strain>
    </source>
</reference>
<dbReference type="InterPro" id="IPR034045">
    <property type="entry name" value="Pep_S8_CspA-like"/>
</dbReference>
<dbReference type="PROSITE" id="PS51892">
    <property type="entry name" value="SUBTILASE"/>
    <property type="match status" value="1"/>
</dbReference>
<dbReference type="SUPFAM" id="SSF52743">
    <property type="entry name" value="Subtilisin-like"/>
    <property type="match status" value="1"/>
</dbReference>
<reference evidence="8" key="2">
    <citation type="journal article" date="2021" name="PeerJ">
        <title>Extensive microbial diversity within the chicken gut microbiome revealed by metagenomics and culture.</title>
        <authorList>
            <person name="Gilroy R."/>
            <person name="Ravi A."/>
            <person name="Getino M."/>
            <person name="Pursley I."/>
            <person name="Horton D.L."/>
            <person name="Alikhan N.F."/>
            <person name="Baker D."/>
            <person name="Gharbi K."/>
            <person name="Hall N."/>
            <person name="Watson M."/>
            <person name="Adriaenssens E.M."/>
            <person name="Foster-Nyarko E."/>
            <person name="Jarju S."/>
            <person name="Secka A."/>
            <person name="Antonio M."/>
            <person name="Oren A."/>
            <person name="Chaudhuri R.R."/>
            <person name="La Ragione R."/>
            <person name="Hildebrand F."/>
            <person name="Pallen M.J."/>
        </authorList>
    </citation>
    <scope>NUCLEOTIDE SEQUENCE</scope>
    <source>
        <strain evidence="8">CHK180-2868</strain>
    </source>
</reference>
<dbReference type="InterPro" id="IPR023827">
    <property type="entry name" value="Peptidase_S8_Asp-AS"/>
</dbReference>
<protein>
    <submittedName>
        <fullName evidence="8">S8 family peptidase</fullName>
    </submittedName>
</protein>
<dbReference type="PANTHER" id="PTHR43806">
    <property type="entry name" value="PEPTIDASE S8"/>
    <property type="match status" value="1"/>
</dbReference>
<dbReference type="PRINTS" id="PR00723">
    <property type="entry name" value="SUBTILISIN"/>
</dbReference>
<comment type="caution">
    <text evidence="8">The sequence shown here is derived from an EMBL/GenBank/DDBJ whole genome shotgun (WGS) entry which is preliminary data.</text>
</comment>
<evidence type="ECO:0000256" key="5">
    <source>
        <dbReference type="PIRSR" id="PIRSR615500-1"/>
    </source>
</evidence>
<evidence type="ECO:0000313" key="8">
    <source>
        <dbReference type="EMBL" id="HIR05804.1"/>
    </source>
</evidence>
<evidence type="ECO:0000256" key="3">
    <source>
        <dbReference type="ARBA" id="ARBA00022801"/>
    </source>
</evidence>
<comment type="similarity">
    <text evidence="1 6">Belongs to the peptidase S8 family.</text>
</comment>
<evidence type="ECO:0000256" key="4">
    <source>
        <dbReference type="ARBA" id="ARBA00022825"/>
    </source>
</evidence>
<evidence type="ECO:0000256" key="1">
    <source>
        <dbReference type="ARBA" id="ARBA00011073"/>
    </source>
</evidence>
<dbReference type="InterPro" id="IPR050131">
    <property type="entry name" value="Peptidase_S8_subtilisin-like"/>
</dbReference>
<feature type="active site" description="Charge relay system" evidence="5 6">
    <location>
        <position position="187"/>
    </location>
</feature>
<accession>A0A9D1D6N0</accession>
<keyword evidence="4 6" id="KW-0720">Serine protease</keyword>
<evidence type="ECO:0000256" key="6">
    <source>
        <dbReference type="PROSITE-ProRule" id="PRU01240"/>
    </source>
</evidence>